<accession>A0ABV3LQZ7</accession>
<evidence type="ECO:0000313" key="3">
    <source>
        <dbReference type="Proteomes" id="UP001553843"/>
    </source>
</evidence>
<dbReference type="InterPro" id="IPR045794">
    <property type="entry name" value="Trypco1"/>
</dbReference>
<gene>
    <name evidence="2" type="ORF">AB0887_05180</name>
</gene>
<evidence type="ECO:0000259" key="1">
    <source>
        <dbReference type="Pfam" id="PF19493"/>
    </source>
</evidence>
<proteinExistence type="predicted"/>
<organism evidence="2 3">
    <name type="scientific">Streptomyces huasconensis</name>
    <dbReference type="NCBI Taxonomy" id="1854574"/>
    <lineage>
        <taxon>Bacteria</taxon>
        <taxon>Bacillati</taxon>
        <taxon>Actinomycetota</taxon>
        <taxon>Actinomycetes</taxon>
        <taxon>Kitasatosporales</taxon>
        <taxon>Streptomycetaceae</taxon>
        <taxon>Streptomyces</taxon>
    </lineage>
</organism>
<protein>
    <submittedName>
        <fullName evidence="2">CU044_2847 family protein</fullName>
    </submittedName>
</protein>
<dbReference type="Pfam" id="PF19493">
    <property type="entry name" value="Trypco1"/>
    <property type="match status" value="1"/>
</dbReference>
<feature type="domain" description="Trypsin-co-occurring" evidence="1">
    <location>
        <begin position="9"/>
        <end position="96"/>
    </location>
</feature>
<name>A0ABV3LQZ7_9ACTN</name>
<dbReference type="RefSeq" id="WP_359775047.1">
    <property type="nucleotide sequence ID" value="NZ_JBEYRR010000002.1"/>
</dbReference>
<dbReference type="Proteomes" id="UP001553843">
    <property type="component" value="Unassembled WGS sequence"/>
</dbReference>
<reference evidence="2 3" key="1">
    <citation type="submission" date="2024-06" db="EMBL/GenBank/DDBJ databases">
        <title>The Natural Products Discovery Center: Release of the First 8490 Sequenced Strains for Exploring Actinobacteria Biosynthetic Diversity.</title>
        <authorList>
            <person name="Kalkreuter E."/>
            <person name="Kautsar S.A."/>
            <person name="Yang D."/>
            <person name="Bader C.D."/>
            <person name="Teijaro C.N."/>
            <person name="Fluegel L."/>
            <person name="Davis C.M."/>
            <person name="Simpson J.R."/>
            <person name="Lauterbach L."/>
            <person name="Steele A.D."/>
            <person name="Gui C."/>
            <person name="Meng S."/>
            <person name="Li G."/>
            <person name="Viehrig K."/>
            <person name="Ye F."/>
            <person name="Su P."/>
            <person name="Kiefer A.F."/>
            <person name="Nichols A."/>
            <person name="Cepeda A.J."/>
            <person name="Yan W."/>
            <person name="Fan B."/>
            <person name="Jiang Y."/>
            <person name="Adhikari A."/>
            <person name="Zheng C.-J."/>
            <person name="Schuster L."/>
            <person name="Cowan T.M."/>
            <person name="Smanski M.J."/>
            <person name="Chevrette M.G."/>
            <person name="De Carvalho L.P.S."/>
            <person name="Shen B."/>
        </authorList>
    </citation>
    <scope>NUCLEOTIDE SEQUENCE [LARGE SCALE GENOMIC DNA]</scope>
    <source>
        <strain evidence="2 3">NPDC047833</strain>
    </source>
</reference>
<dbReference type="NCBIfam" id="NF041216">
    <property type="entry name" value="CU044_2847_fam"/>
    <property type="match status" value="1"/>
</dbReference>
<evidence type="ECO:0000313" key="2">
    <source>
        <dbReference type="EMBL" id="MEW2361354.1"/>
    </source>
</evidence>
<comment type="caution">
    <text evidence="2">The sequence shown here is derived from an EMBL/GenBank/DDBJ whole genome shotgun (WGS) entry which is preliminary data.</text>
</comment>
<dbReference type="EMBL" id="JBEYRS010000002">
    <property type="protein sequence ID" value="MEW2361354.1"/>
    <property type="molecule type" value="Genomic_DNA"/>
</dbReference>
<keyword evidence="3" id="KW-1185">Reference proteome</keyword>
<sequence>MATQFVSYALDDETVVRFEVEPGDDWQPVSADDIVGRVRDAAGPAVDAARTVLRRVAELQPDQVQVKFGLKVNGSANWVVAKAATEANFEISLTWEPSAGADAVAPPT</sequence>